<accession>A0A174C5N7</accession>
<evidence type="ECO:0000313" key="3">
    <source>
        <dbReference type="Proteomes" id="UP000095651"/>
    </source>
</evidence>
<dbReference type="SUPFAM" id="SSF53850">
    <property type="entry name" value="Periplasmic binding protein-like II"/>
    <property type="match status" value="1"/>
</dbReference>
<dbReference type="AlphaFoldDB" id="A0A174C5N7"/>
<protein>
    <submittedName>
        <fullName evidence="2">Carbohydrate ABC transporter substrate-binding protein, CUT1 family</fullName>
    </submittedName>
</protein>
<reference evidence="2 3" key="1">
    <citation type="submission" date="2015-09" db="EMBL/GenBank/DDBJ databases">
        <authorList>
            <consortium name="Pathogen Informatics"/>
        </authorList>
    </citation>
    <scope>NUCLEOTIDE SEQUENCE [LARGE SCALE GENOMIC DNA]</scope>
    <source>
        <strain evidence="2 3">2789STDY5608850</strain>
    </source>
</reference>
<proteinExistence type="predicted"/>
<evidence type="ECO:0000313" key="2">
    <source>
        <dbReference type="EMBL" id="CUO08127.1"/>
    </source>
</evidence>
<dbReference type="Gene3D" id="3.40.190.10">
    <property type="entry name" value="Periplasmic binding protein-like II"/>
    <property type="match status" value="2"/>
</dbReference>
<dbReference type="InterPro" id="IPR006059">
    <property type="entry name" value="SBP"/>
</dbReference>
<name>A0A174C5N7_9FIRM</name>
<dbReference type="EMBL" id="CYZE01000003">
    <property type="protein sequence ID" value="CUO08127.1"/>
    <property type="molecule type" value="Genomic_DNA"/>
</dbReference>
<dbReference type="PANTHER" id="PTHR43649">
    <property type="entry name" value="ARABINOSE-BINDING PROTEIN-RELATED"/>
    <property type="match status" value="1"/>
</dbReference>
<feature type="chain" id="PRO_5038707139" evidence="1">
    <location>
        <begin position="19"/>
        <end position="440"/>
    </location>
</feature>
<keyword evidence="1" id="KW-0732">Signal</keyword>
<evidence type="ECO:0000256" key="1">
    <source>
        <dbReference type="SAM" id="SignalP"/>
    </source>
</evidence>
<dbReference type="Pfam" id="PF01547">
    <property type="entry name" value="SBP_bac_1"/>
    <property type="match status" value="1"/>
</dbReference>
<dbReference type="PROSITE" id="PS51257">
    <property type="entry name" value="PROKAR_LIPOPROTEIN"/>
    <property type="match status" value="1"/>
</dbReference>
<dbReference type="PANTHER" id="PTHR43649:SF12">
    <property type="entry name" value="DIACETYLCHITOBIOSE BINDING PROTEIN DASA"/>
    <property type="match status" value="1"/>
</dbReference>
<dbReference type="Proteomes" id="UP000095651">
    <property type="component" value="Unassembled WGS sequence"/>
</dbReference>
<gene>
    <name evidence="2" type="ORF">ERS852407_01841</name>
</gene>
<feature type="signal peptide" evidence="1">
    <location>
        <begin position="1"/>
        <end position="18"/>
    </location>
</feature>
<sequence>MKKMIKRALSLSMAAVMAAAVVTGCGSDSNTGGAKDGKKSVTLTFGSHQSGLPTSGIVQDLAKEFEAETGIKIDFQISPDAQWRDLIKVKLDSGEAPDIICVDTPVGLTSSIHMDQYSVELTGQEWVSRMEDSARSAVSVDDKVYGITFPGAKMYFYLYNKDIFSRLGLEAPVTYEEFRTVCQTIQDSGTTPIYEATTNGWHQVLPLFETGGLWLADDPEIYNKLNANEVDLDSIPHLLNIITELDECAKAGYFGDDYLSNAWENAKEAIATERCAMTIAELGFRGEIEADYPDFKATEKLGAFVMPWDDNKAVGVNPASNAYFINKDSKYVEEAKQFFEFLAKPENLQKRLDGQPELSALCWPEIKSKYSDEDQKFLDSLTKANVVQTSVNYIDSQWMDVGKDLEAMYTGAMTPQDVLDTIMRRRTEQAELQKDPGWVK</sequence>
<organism evidence="2 3">
    <name type="scientific">Hungatella hathewayi</name>
    <dbReference type="NCBI Taxonomy" id="154046"/>
    <lineage>
        <taxon>Bacteria</taxon>
        <taxon>Bacillati</taxon>
        <taxon>Bacillota</taxon>
        <taxon>Clostridia</taxon>
        <taxon>Lachnospirales</taxon>
        <taxon>Lachnospiraceae</taxon>
        <taxon>Hungatella</taxon>
    </lineage>
</organism>
<dbReference type="InterPro" id="IPR050490">
    <property type="entry name" value="Bact_solute-bd_prot1"/>
</dbReference>
<dbReference type="RefSeq" id="WP_055654341.1">
    <property type="nucleotide sequence ID" value="NZ_CABIXC010000003.1"/>
</dbReference>